<keyword evidence="2" id="KW-1185">Reference proteome</keyword>
<dbReference type="HOGENOM" id="CLU_3326775_0_0_3"/>
<evidence type="ECO:0000313" key="2">
    <source>
        <dbReference type="Proteomes" id="UP000003835"/>
    </source>
</evidence>
<gene>
    <name evidence="1" type="ORF">MC7420_5013</name>
</gene>
<proteinExistence type="predicted"/>
<organism evidence="1 2">
    <name type="scientific">Coleofasciculus chthonoplastes PCC 7420</name>
    <dbReference type="NCBI Taxonomy" id="118168"/>
    <lineage>
        <taxon>Bacteria</taxon>
        <taxon>Bacillati</taxon>
        <taxon>Cyanobacteriota</taxon>
        <taxon>Cyanophyceae</taxon>
        <taxon>Coleofasciculales</taxon>
        <taxon>Coleofasciculaceae</taxon>
        <taxon>Coleofasciculus</taxon>
    </lineage>
</organism>
<dbReference type="STRING" id="118168.MC7420_5013"/>
<name>B4VZJ0_9CYAN</name>
<protein>
    <submittedName>
        <fullName evidence="1">Uncharacterized protein</fullName>
    </submittedName>
</protein>
<accession>B4VZJ0</accession>
<dbReference type="EMBL" id="DS989862">
    <property type="protein sequence ID" value="EDX72740.1"/>
    <property type="molecule type" value="Genomic_DNA"/>
</dbReference>
<reference evidence="1 2" key="1">
    <citation type="submission" date="2008-07" db="EMBL/GenBank/DDBJ databases">
        <authorList>
            <person name="Tandeau de Marsac N."/>
            <person name="Ferriera S."/>
            <person name="Johnson J."/>
            <person name="Kravitz S."/>
            <person name="Beeson K."/>
            <person name="Sutton G."/>
            <person name="Rogers Y.-H."/>
            <person name="Friedman R."/>
            <person name="Frazier M."/>
            <person name="Venter J.C."/>
        </authorList>
    </citation>
    <scope>NUCLEOTIDE SEQUENCE [LARGE SCALE GENOMIC DNA]</scope>
    <source>
        <strain evidence="1 2">PCC 7420</strain>
    </source>
</reference>
<dbReference type="Proteomes" id="UP000003835">
    <property type="component" value="Unassembled WGS sequence"/>
</dbReference>
<sequence length="38" mass="4139">MARLGGFSHIWVQPEKIVVKPAPTEASHTVKIPTLSPD</sequence>
<evidence type="ECO:0000313" key="1">
    <source>
        <dbReference type="EMBL" id="EDX72740.1"/>
    </source>
</evidence>
<dbReference type="AlphaFoldDB" id="B4VZJ0"/>